<sequence>MSATYRSYARAYLRWQVSFNDSGGKESVDMDRAQDREGVEQASVVETNDKNWRMAYPAW</sequence>
<reference evidence="1" key="1">
    <citation type="submission" date="2022-06" db="EMBL/GenBank/DDBJ databases">
        <title>Complete genome sequences of two strains of the flax pathogen Septoria linicola.</title>
        <authorList>
            <person name="Lapalu N."/>
            <person name="Simon A."/>
            <person name="Demenou B."/>
            <person name="Paumier D."/>
            <person name="Guillot M.-P."/>
            <person name="Gout L."/>
            <person name="Valade R."/>
        </authorList>
    </citation>
    <scope>NUCLEOTIDE SEQUENCE</scope>
    <source>
        <strain evidence="1">SE15195</strain>
    </source>
</reference>
<evidence type="ECO:0000313" key="2">
    <source>
        <dbReference type="Proteomes" id="UP001056384"/>
    </source>
</evidence>
<evidence type="ECO:0000313" key="1">
    <source>
        <dbReference type="EMBL" id="USW59181.1"/>
    </source>
</evidence>
<protein>
    <submittedName>
        <fullName evidence="1">Uncharacterized protein</fullName>
    </submittedName>
</protein>
<name>A0A9Q9B8U4_9PEZI</name>
<keyword evidence="2" id="KW-1185">Reference proteome</keyword>
<dbReference type="EMBL" id="CP099429">
    <property type="protein sequence ID" value="USW59181.1"/>
    <property type="molecule type" value="Genomic_DNA"/>
</dbReference>
<dbReference type="AlphaFoldDB" id="A0A9Q9B8U4"/>
<organism evidence="1 2">
    <name type="scientific">Septoria linicola</name>
    <dbReference type="NCBI Taxonomy" id="215465"/>
    <lineage>
        <taxon>Eukaryota</taxon>
        <taxon>Fungi</taxon>
        <taxon>Dikarya</taxon>
        <taxon>Ascomycota</taxon>
        <taxon>Pezizomycotina</taxon>
        <taxon>Dothideomycetes</taxon>
        <taxon>Dothideomycetidae</taxon>
        <taxon>Mycosphaerellales</taxon>
        <taxon>Mycosphaerellaceae</taxon>
        <taxon>Septoria</taxon>
    </lineage>
</organism>
<proteinExistence type="predicted"/>
<gene>
    <name evidence="1" type="ORF">Slin15195_G125000</name>
</gene>
<dbReference type="Proteomes" id="UP001056384">
    <property type="component" value="Chromosome 12"/>
</dbReference>
<accession>A0A9Q9B8U4</accession>